<dbReference type="RefSeq" id="WP_343782135.1">
    <property type="nucleotide sequence ID" value="NZ_BAAACZ010000009.1"/>
</dbReference>
<dbReference type="Pfam" id="PF09388">
    <property type="entry name" value="SpoOE-like"/>
    <property type="match status" value="1"/>
</dbReference>
<dbReference type="EMBL" id="BAAACZ010000009">
    <property type="protein sequence ID" value="GAA0456666.1"/>
    <property type="molecule type" value="Genomic_DNA"/>
</dbReference>
<dbReference type="InterPro" id="IPR036638">
    <property type="entry name" value="HLH_DNA-bd_sf"/>
</dbReference>
<sequence length="67" mass="7768">MSSHKLIEVSNIQSNKKKRLETEIKDLRIKMVKSGVTKGLNHPNTVKLSQELDILLNEYQNLTDNYK</sequence>
<feature type="coiled-coil region" evidence="1">
    <location>
        <begin position="10"/>
        <end position="65"/>
    </location>
</feature>
<dbReference type="Gene3D" id="4.10.280.10">
    <property type="entry name" value="Helix-loop-helix DNA-binding domain"/>
    <property type="match status" value="1"/>
</dbReference>
<comment type="caution">
    <text evidence="2">The sequence shown here is derived from an EMBL/GenBank/DDBJ whole genome shotgun (WGS) entry which is preliminary data.</text>
</comment>
<dbReference type="InterPro" id="IPR037208">
    <property type="entry name" value="Spo0E-like_sf"/>
</dbReference>
<evidence type="ECO:0008006" key="4">
    <source>
        <dbReference type="Google" id="ProtNLM"/>
    </source>
</evidence>
<evidence type="ECO:0000313" key="2">
    <source>
        <dbReference type="EMBL" id="GAA0456666.1"/>
    </source>
</evidence>
<evidence type="ECO:0000313" key="3">
    <source>
        <dbReference type="Proteomes" id="UP001500740"/>
    </source>
</evidence>
<dbReference type="Proteomes" id="UP001500740">
    <property type="component" value="Unassembled WGS sequence"/>
</dbReference>
<name>A0ABN0ZRI2_9BACI</name>
<keyword evidence="3" id="KW-1185">Reference proteome</keyword>
<reference evidence="2 3" key="1">
    <citation type="journal article" date="2019" name="Int. J. Syst. Evol. Microbiol.">
        <title>The Global Catalogue of Microorganisms (GCM) 10K type strain sequencing project: providing services to taxonomists for standard genome sequencing and annotation.</title>
        <authorList>
            <consortium name="The Broad Institute Genomics Platform"/>
            <consortium name="The Broad Institute Genome Sequencing Center for Infectious Disease"/>
            <person name="Wu L."/>
            <person name="Ma J."/>
        </authorList>
    </citation>
    <scope>NUCLEOTIDE SEQUENCE [LARGE SCALE GENOMIC DNA]</scope>
    <source>
        <strain evidence="2 3">JCM 14193</strain>
    </source>
</reference>
<proteinExistence type="predicted"/>
<protein>
    <recommendedName>
        <fullName evidence="4">Aspartyl-phosphate phosphatase Spo0E family protein</fullName>
    </recommendedName>
</protein>
<dbReference type="SUPFAM" id="SSF140500">
    <property type="entry name" value="BAS1536-like"/>
    <property type="match status" value="1"/>
</dbReference>
<organism evidence="2 3">
    <name type="scientific">Alkalibacillus silvisoli</name>
    <dbReference type="NCBI Taxonomy" id="392823"/>
    <lineage>
        <taxon>Bacteria</taxon>
        <taxon>Bacillati</taxon>
        <taxon>Bacillota</taxon>
        <taxon>Bacilli</taxon>
        <taxon>Bacillales</taxon>
        <taxon>Bacillaceae</taxon>
        <taxon>Alkalibacillus</taxon>
    </lineage>
</organism>
<evidence type="ECO:0000256" key="1">
    <source>
        <dbReference type="SAM" id="Coils"/>
    </source>
</evidence>
<accession>A0ABN0ZRI2</accession>
<gene>
    <name evidence="2" type="ORF">GCM10008935_09460</name>
</gene>
<dbReference type="InterPro" id="IPR018540">
    <property type="entry name" value="Spo0E-like"/>
</dbReference>
<keyword evidence="1" id="KW-0175">Coiled coil</keyword>